<dbReference type="Proteomes" id="UP000800093">
    <property type="component" value="Unassembled WGS sequence"/>
</dbReference>
<dbReference type="SMART" id="SM00066">
    <property type="entry name" value="GAL4"/>
    <property type="match status" value="1"/>
</dbReference>
<evidence type="ECO:0000256" key="3">
    <source>
        <dbReference type="ARBA" id="ARBA00023242"/>
    </source>
</evidence>
<keyword evidence="3" id="KW-0539">Nucleus</keyword>
<feature type="compositionally biased region" description="Basic and acidic residues" evidence="4">
    <location>
        <begin position="102"/>
        <end position="112"/>
    </location>
</feature>
<sequence>MSEDILRSPNSNDRVQKPNDSVSGASATPNPRSCVTCRKRKVKCDKKQPCSNCARAKIECIFPGPGRAPRKSRKLPDGELMERLRRLEGVVQTLNAQVEEHEQEAAERDKNKQANNDCPYDAQQGKRSVVEDSSVEGLETRFGRLVVDQGRSRYINNSFWASLNNEVEDLKAILIEPSDDEEDSYDSPGTNYSSQHQGFIFGYSSTSVDMLSLHPTAERAREYWDIFKENVDPLVKVLHIPSIQPTILDALTHLDKISRGLECLLFAIYYGAVTSIMPEECIEKWGEDRTVLLQRYRFALEQALARANFLYCDEIIILQAFVMFLILLRRNDDARKIWTLTGLVVRIAQTLGIHRDGSHFNLPPFEIEMRRRLWWQVLILDARSSEDHGCDPTIIEAQFDTKMPLNVNDNDLDPNMKVLPPERVGFTDMTFCIIRFEVANMFRRIFFVPPGPVKCSEFFANLTVSEKERWISDCHQRLEDKYLKECDMSVPLCWVTATVSRLVMSKMWLIVYHPHQRRDGGASLPQETKDKLFITSLENIEYSILLETEARTMKWGWLFRTYVQWHAIAFLLSELCVRTKGAAVDRAWRALEATAGRWWFPLSDSKYRKGQAGCLWKPLRKLMAKARAAREREITLERASQAIKTGGTVYTDFPSMLSRIPDPVPASQQSPEDLDRLLRPTAPRLGEIPSAKPPSWIGSPSLQNIQLPMANGVSDFPSVNNFGGNARRTNEAENFRTLSEHGLDYLIRDVMDDINLEGTSTYGTSNLQDFDQHQQLPTRDGSMSAMNHVSTSNTFKDSPNLFPMEFNDSPSGMGSSGQSSNSPTLGDGENMDWANWDDLVREYGMDGTQGQMTGRAGHLGIVNLF</sequence>
<evidence type="ECO:0000256" key="2">
    <source>
        <dbReference type="ARBA" id="ARBA00022723"/>
    </source>
</evidence>
<reference evidence="7" key="1">
    <citation type="journal article" date="2020" name="Stud. Mycol.">
        <title>101 Dothideomycetes genomes: A test case for predicting lifestyles and emergence of pathogens.</title>
        <authorList>
            <person name="Haridas S."/>
            <person name="Albert R."/>
            <person name="Binder M."/>
            <person name="Bloem J."/>
            <person name="LaButti K."/>
            <person name="Salamov A."/>
            <person name="Andreopoulos B."/>
            <person name="Baker S."/>
            <person name="Barry K."/>
            <person name="Bills G."/>
            <person name="Bluhm B."/>
            <person name="Cannon C."/>
            <person name="Castanera R."/>
            <person name="Culley D."/>
            <person name="Daum C."/>
            <person name="Ezra D."/>
            <person name="Gonzalez J."/>
            <person name="Henrissat B."/>
            <person name="Kuo A."/>
            <person name="Liang C."/>
            <person name="Lipzen A."/>
            <person name="Lutzoni F."/>
            <person name="Magnuson J."/>
            <person name="Mondo S."/>
            <person name="Nolan M."/>
            <person name="Ohm R."/>
            <person name="Pangilinan J."/>
            <person name="Park H.-J."/>
            <person name="Ramirez L."/>
            <person name="Alfaro M."/>
            <person name="Sun H."/>
            <person name="Tritt A."/>
            <person name="Yoshinaga Y."/>
            <person name="Zwiers L.-H."/>
            <person name="Turgeon B."/>
            <person name="Goodwin S."/>
            <person name="Spatafora J."/>
            <person name="Crous P."/>
            <person name="Grigoriev I."/>
        </authorList>
    </citation>
    <scope>NUCLEOTIDE SEQUENCE [LARGE SCALE GENOMIC DNA]</scope>
    <source>
        <strain evidence="7">CBS 304.66</strain>
    </source>
</reference>
<dbReference type="GO" id="GO:0003677">
    <property type="term" value="F:DNA binding"/>
    <property type="evidence" value="ECO:0007669"/>
    <property type="project" value="InterPro"/>
</dbReference>
<dbReference type="InterPro" id="IPR050613">
    <property type="entry name" value="Sec_Metabolite_Reg"/>
</dbReference>
<dbReference type="CDD" id="cd00067">
    <property type="entry name" value="GAL4"/>
    <property type="match status" value="1"/>
</dbReference>
<dbReference type="PANTHER" id="PTHR31001">
    <property type="entry name" value="UNCHARACTERIZED TRANSCRIPTIONAL REGULATORY PROTEIN"/>
    <property type="match status" value="1"/>
</dbReference>
<feature type="compositionally biased region" description="Polar residues" evidence="4">
    <location>
        <begin position="8"/>
        <end position="33"/>
    </location>
</feature>
<proteinExistence type="predicted"/>
<dbReference type="GO" id="GO:0005634">
    <property type="term" value="C:nucleus"/>
    <property type="evidence" value="ECO:0007669"/>
    <property type="project" value="UniProtKB-SubCell"/>
</dbReference>
<organism evidence="6 7">
    <name type="scientific">Lojkania enalia</name>
    <dbReference type="NCBI Taxonomy" id="147567"/>
    <lineage>
        <taxon>Eukaryota</taxon>
        <taxon>Fungi</taxon>
        <taxon>Dikarya</taxon>
        <taxon>Ascomycota</taxon>
        <taxon>Pezizomycotina</taxon>
        <taxon>Dothideomycetes</taxon>
        <taxon>Pleosporomycetidae</taxon>
        <taxon>Pleosporales</taxon>
        <taxon>Pleosporales incertae sedis</taxon>
        <taxon>Lojkania</taxon>
    </lineage>
</organism>
<comment type="caution">
    <text evidence="6">The sequence shown here is derived from an EMBL/GenBank/DDBJ whole genome shotgun (WGS) entry which is preliminary data.</text>
</comment>
<evidence type="ECO:0000256" key="4">
    <source>
        <dbReference type="SAM" id="MobiDB-lite"/>
    </source>
</evidence>
<dbReference type="GO" id="GO:0000981">
    <property type="term" value="F:DNA-binding transcription factor activity, RNA polymerase II-specific"/>
    <property type="evidence" value="ECO:0007669"/>
    <property type="project" value="InterPro"/>
</dbReference>
<evidence type="ECO:0000313" key="6">
    <source>
        <dbReference type="EMBL" id="KAF2263042.1"/>
    </source>
</evidence>
<dbReference type="GO" id="GO:0008270">
    <property type="term" value="F:zinc ion binding"/>
    <property type="evidence" value="ECO:0007669"/>
    <property type="project" value="InterPro"/>
</dbReference>
<evidence type="ECO:0000256" key="1">
    <source>
        <dbReference type="ARBA" id="ARBA00004123"/>
    </source>
</evidence>
<feature type="region of interest" description="Disordered" evidence="4">
    <location>
        <begin position="102"/>
        <end position="132"/>
    </location>
</feature>
<dbReference type="AlphaFoldDB" id="A0A9P4K851"/>
<dbReference type="CDD" id="cd12148">
    <property type="entry name" value="fungal_TF_MHR"/>
    <property type="match status" value="1"/>
</dbReference>
<dbReference type="InterPro" id="IPR001138">
    <property type="entry name" value="Zn2Cys6_DnaBD"/>
</dbReference>
<comment type="subcellular location">
    <subcellularLocation>
        <location evidence="1">Nucleus</location>
    </subcellularLocation>
</comment>
<feature type="region of interest" description="Disordered" evidence="4">
    <location>
        <begin position="1"/>
        <end position="34"/>
    </location>
</feature>
<dbReference type="PANTHER" id="PTHR31001:SF50">
    <property type="entry name" value="ZN(II)2CYS6 TRANSCRIPTION FACTOR (EUROFUNG)"/>
    <property type="match status" value="1"/>
</dbReference>
<accession>A0A9P4K851</accession>
<dbReference type="Pfam" id="PF04082">
    <property type="entry name" value="Fungal_trans"/>
    <property type="match status" value="1"/>
</dbReference>
<evidence type="ECO:0000313" key="7">
    <source>
        <dbReference type="Proteomes" id="UP000800093"/>
    </source>
</evidence>
<dbReference type="InterPro" id="IPR036864">
    <property type="entry name" value="Zn2-C6_fun-type_DNA-bd_sf"/>
</dbReference>
<dbReference type="InterPro" id="IPR007219">
    <property type="entry name" value="XnlR_reg_dom"/>
</dbReference>
<dbReference type="SMART" id="SM00906">
    <property type="entry name" value="Fungal_trans"/>
    <property type="match status" value="1"/>
</dbReference>
<protein>
    <recommendedName>
        <fullName evidence="5">Zn(2)-C6 fungal-type domain-containing protein</fullName>
    </recommendedName>
</protein>
<name>A0A9P4K851_9PLEO</name>
<dbReference type="Gene3D" id="4.10.240.10">
    <property type="entry name" value="Zn(2)-C6 fungal-type DNA-binding domain"/>
    <property type="match status" value="1"/>
</dbReference>
<dbReference type="PROSITE" id="PS00463">
    <property type="entry name" value="ZN2_CY6_FUNGAL_1"/>
    <property type="match status" value="1"/>
</dbReference>
<gene>
    <name evidence="6" type="ORF">CC78DRAFT_519133</name>
</gene>
<dbReference type="EMBL" id="ML986632">
    <property type="protein sequence ID" value="KAF2263042.1"/>
    <property type="molecule type" value="Genomic_DNA"/>
</dbReference>
<evidence type="ECO:0000259" key="5">
    <source>
        <dbReference type="PROSITE" id="PS50048"/>
    </source>
</evidence>
<dbReference type="PROSITE" id="PS50048">
    <property type="entry name" value="ZN2_CY6_FUNGAL_2"/>
    <property type="match status" value="1"/>
</dbReference>
<dbReference type="OrthoDB" id="3989227at2759"/>
<feature type="domain" description="Zn(2)-C6 fungal-type" evidence="5">
    <location>
        <begin position="33"/>
        <end position="62"/>
    </location>
</feature>
<feature type="compositionally biased region" description="Low complexity" evidence="4">
    <location>
        <begin position="809"/>
        <end position="822"/>
    </location>
</feature>
<dbReference type="GO" id="GO:0006351">
    <property type="term" value="P:DNA-templated transcription"/>
    <property type="evidence" value="ECO:0007669"/>
    <property type="project" value="InterPro"/>
</dbReference>
<dbReference type="SUPFAM" id="SSF57701">
    <property type="entry name" value="Zn2/Cys6 DNA-binding domain"/>
    <property type="match status" value="1"/>
</dbReference>
<keyword evidence="2" id="KW-0479">Metal-binding</keyword>
<dbReference type="Pfam" id="PF00172">
    <property type="entry name" value="Zn_clus"/>
    <property type="match status" value="1"/>
</dbReference>
<feature type="region of interest" description="Disordered" evidence="4">
    <location>
        <begin position="790"/>
        <end position="830"/>
    </location>
</feature>
<keyword evidence="7" id="KW-1185">Reference proteome</keyword>